<evidence type="ECO:0000313" key="3">
    <source>
        <dbReference type="Proteomes" id="UP000193738"/>
    </source>
</evidence>
<dbReference type="InterPro" id="IPR035965">
    <property type="entry name" value="PAS-like_dom_sf"/>
</dbReference>
<feature type="domain" description="PAS" evidence="1">
    <location>
        <begin position="16"/>
        <end position="113"/>
    </location>
</feature>
<gene>
    <name evidence="2" type="ORF">AWC07_05785</name>
</gene>
<dbReference type="SUPFAM" id="SSF55785">
    <property type="entry name" value="PYP-like sensor domain (PAS domain)"/>
    <property type="match status" value="1"/>
</dbReference>
<reference evidence="2 3" key="1">
    <citation type="submission" date="2016-01" db="EMBL/GenBank/DDBJ databases">
        <title>The new phylogeny of the genus Mycobacterium.</title>
        <authorList>
            <person name="Tarcisio F."/>
            <person name="Conor M."/>
            <person name="Antonella G."/>
            <person name="Elisabetta G."/>
            <person name="Giulia F.S."/>
            <person name="Sara T."/>
            <person name="Anna F."/>
            <person name="Clotilde B."/>
            <person name="Roberto B."/>
            <person name="Veronica D.S."/>
            <person name="Fabio R."/>
            <person name="Monica P."/>
            <person name="Olivier J."/>
            <person name="Enrico T."/>
            <person name="Nicola S."/>
        </authorList>
    </citation>
    <scope>NUCLEOTIDE SEQUENCE [LARGE SCALE GENOMIC DNA]</scope>
    <source>
        <strain evidence="2 3">DSM 43505</strain>
    </source>
</reference>
<evidence type="ECO:0000313" key="2">
    <source>
        <dbReference type="EMBL" id="ORV70123.1"/>
    </source>
</evidence>
<dbReference type="Proteomes" id="UP000193738">
    <property type="component" value="Unassembled WGS sequence"/>
</dbReference>
<comment type="caution">
    <text evidence="2">The sequence shown here is derived from an EMBL/GenBank/DDBJ whole genome shotgun (WGS) entry which is preliminary data.</text>
</comment>
<organism evidence="2 3">
    <name type="scientific">Mycobacterium gastri</name>
    <dbReference type="NCBI Taxonomy" id="1777"/>
    <lineage>
        <taxon>Bacteria</taxon>
        <taxon>Bacillati</taxon>
        <taxon>Actinomycetota</taxon>
        <taxon>Actinomycetes</taxon>
        <taxon>Mycobacteriales</taxon>
        <taxon>Mycobacteriaceae</taxon>
        <taxon>Mycobacterium</taxon>
    </lineage>
</organism>
<protein>
    <recommendedName>
        <fullName evidence="1">PAS domain-containing protein</fullName>
    </recommendedName>
</protein>
<proteinExistence type="predicted"/>
<dbReference type="InterPro" id="IPR000014">
    <property type="entry name" value="PAS"/>
</dbReference>
<dbReference type="Gene3D" id="3.30.450.20">
    <property type="entry name" value="PAS domain"/>
    <property type="match status" value="1"/>
</dbReference>
<dbReference type="AlphaFoldDB" id="A0A1X1VM32"/>
<keyword evidence="3" id="KW-1185">Reference proteome</keyword>
<dbReference type="STRING" id="1777.AWC07_05785"/>
<dbReference type="Pfam" id="PF13426">
    <property type="entry name" value="PAS_9"/>
    <property type="match status" value="1"/>
</dbReference>
<sequence length="161" mass="17785">MRDLAFRASPVAQIVVTGEDTVAMINLQAENAFGLSARDIGRLLRDLEVSYRPVELRAYLEQAKVERRSARIQDVKWQRPGADTVWFEIHVNPLIDAQNGLLGVSIVFFDVTATRSLPKNPAAELVIADSAAAGSRHHEARRALESLAAELQVSDRVRGID</sequence>
<dbReference type="CDD" id="cd00130">
    <property type="entry name" value="PAS"/>
    <property type="match status" value="1"/>
</dbReference>
<evidence type="ECO:0000259" key="1">
    <source>
        <dbReference type="Pfam" id="PF13426"/>
    </source>
</evidence>
<dbReference type="EMBL" id="LQOX01000096">
    <property type="protein sequence ID" value="ORV70123.1"/>
    <property type="molecule type" value="Genomic_DNA"/>
</dbReference>
<accession>A0A1X1VM32</accession>
<name>A0A1X1VM32_MYCGS</name>
<dbReference type="NCBIfam" id="TIGR00229">
    <property type="entry name" value="sensory_box"/>
    <property type="match status" value="1"/>
</dbReference>